<evidence type="ECO:0000313" key="1">
    <source>
        <dbReference type="EMBL" id="GBO10721.1"/>
    </source>
</evidence>
<dbReference type="Proteomes" id="UP000499080">
    <property type="component" value="Unassembled WGS sequence"/>
</dbReference>
<evidence type="ECO:0000313" key="2">
    <source>
        <dbReference type="Proteomes" id="UP000499080"/>
    </source>
</evidence>
<keyword evidence="2" id="KW-1185">Reference proteome</keyword>
<organism evidence="1 2">
    <name type="scientific">Araneus ventricosus</name>
    <name type="common">Orbweaver spider</name>
    <name type="synonym">Epeira ventricosa</name>
    <dbReference type="NCBI Taxonomy" id="182803"/>
    <lineage>
        <taxon>Eukaryota</taxon>
        <taxon>Metazoa</taxon>
        <taxon>Ecdysozoa</taxon>
        <taxon>Arthropoda</taxon>
        <taxon>Chelicerata</taxon>
        <taxon>Arachnida</taxon>
        <taxon>Araneae</taxon>
        <taxon>Araneomorphae</taxon>
        <taxon>Entelegynae</taxon>
        <taxon>Araneoidea</taxon>
        <taxon>Araneidae</taxon>
        <taxon>Araneus</taxon>
    </lineage>
</organism>
<sequence length="108" mass="12423">MGIHMYSIPFSLSQDWFFSIHSSRKMRHVIHAGSNVCFETRFKVEEFYLPILFLLRGRFRVSFRLSTRDLNVGRSFDVPVPSHRGPKLESAHAVGFSVRVNSSIAIPL</sequence>
<protein>
    <submittedName>
        <fullName evidence="1">Uncharacterized protein</fullName>
    </submittedName>
</protein>
<dbReference type="EMBL" id="BGPR01035755">
    <property type="protein sequence ID" value="GBO10721.1"/>
    <property type="molecule type" value="Genomic_DNA"/>
</dbReference>
<reference evidence="1 2" key="1">
    <citation type="journal article" date="2019" name="Sci. Rep.">
        <title>Orb-weaving spider Araneus ventricosus genome elucidates the spidroin gene catalogue.</title>
        <authorList>
            <person name="Kono N."/>
            <person name="Nakamura H."/>
            <person name="Ohtoshi R."/>
            <person name="Moran D.A.P."/>
            <person name="Shinohara A."/>
            <person name="Yoshida Y."/>
            <person name="Fujiwara M."/>
            <person name="Mori M."/>
            <person name="Tomita M."/>
            <person name="Arakawa K."/>
        </authorList>
    </citation>
    <scope>NUCLEOTIDE SEQUENCE [LARGE SCALE GENOMIC DNA]</scope>
</reference>
<name>A0A4Y2UFB2_ARAVE</name>
<comment type="caution">
    <text evidence="1">The sequence shown here is derived from an EMBL/GenBank/DDBJ whole genome shotgun (WGS) entry which is preliminary data.</text>
</comment>
<dbReference type="AlphaFoldDB" id="A0A4Y2UFB2"/>
<gene>
    <name evidence="1" type="ORF">AVEN_259800_1</name>
</gene>
<accession>A0A4Y2UFB2</accession>
<proteinExistence type="predicted"/>